<proteinExistence type="predicted"/>
<dbReference type="InterPro" id="IPR006153">
    <property type="entry name" value="Cation/H_exchanger_TM"/>
</dbReference>
<dbReference type="GO" id="GO:0015297">
    <property type="term" value="F:antiporter activity"/>
    <property type="evidence" value="ECO:0007669"/>
    <property type="project" value="UniProtKB-KW"/>
</dbReference>
<dbReference type="Pfam" id="PF00999">
    <property type="entry name" value="Na_H_Exchanger"/>
    <property type="match status" value="1"/>
</dbReference>
<sequence length="661" mass="72755">MDFTFFNQLILMLSLSVVTVAVFKRLNIPESLGYICVGIILGPVATGLIQGHQDIGLLAEIGVVFLLFTLGLEFSLRTIKKMQKEVFGLGGMQVFLSMIGLFLGLILLKFQPIESMVISGALALSSTAIVSKELTQRNELQSRHGQLVIGTLLFQDIAAVIFLIVLPVIAGSGGQESLLSSFLLTFTKGGVFVFAMLAAGKWVLPALFHEIAKARSEELFVLMALITALMAAWIAHFLGLSMALGGFVAGMMLGESTYKHQLEADIKPFRDVLLGLFFISIGLMLDPVTLKQSWPIILLATGILILFKFIVVAFITRSLNENRETAVRTGIFLCQGGEFCFALLALALSYGQIEPELASIALSVTISSMVLAPLLIRNSHRLSYYLSKKEIQTASSDTDNNEIRKQTAHIQDHTLICGYGRVGQTISRFLHKEQKKFIAIDDDPLHVHEARLANEPVFYGDCQRLDLLEAVGLLRANLVVICVDKVQTAMNIVKTIRGCQCPTPILVRTRYDDSVDALLEAGATVAIPEVLESSLLIAEHALTMLGLPDTVVRDRIDGVREERYATLSGYYPSICDFKASNNKKAIRHAITITEQSNIDGLTIKDLDINPDKVRLIEIRRCDETIQPSDDLILHSGDILVLKGDNKSIQYVENELEKFSAQ</sequence>
<keyword evidence="4" id="KW-0633">Potassium transport</keyword>
<feature type="domain" description="RCK C-terminal" evidence="12">
    <location>
        <begin position="572"/>
        <end position="657"/>
    </location>
</feature>
<dbReference type="GO" id="GO:0005886">
    <property type="term" value="C:plasma membrane"/>
    <property type="evidence" value="ECO:0007669"/>
    <property type="project" value="TreeGrafter"/>
</dbReference>
<keyword evidence="7 10" id="KW-1133">Transmembrane helix</keyword>
<feature type="transmembrane region" description="Helical" evidence="10">
    <location>
        <begin position="32"/>
        <end position="49"/>
    </location>
</feature>
<keyword evidence="2" id="KW-0813">Transport</keyword>
<dbReference type="InterPro" id="IPR038770">
    <property type="entry name" value="Na+/solute_symporter_sf"/>
</dbReference>
<dbReference type="Pfam" id="PF02254">
    <property type="entry name" value="TrkA_N"/>
    <property type="match status" value="1"/>
</dbReference>
<feature type="transmembrane region" description="Helical" evidence="10">
    <location>
        <begin position="272"/>
        <end position="290"/>
    </location>
</feature>
<keyword evidence="8" id="KW-0406">Ion transport</keyword>
<feature type="transmembrane region" description="Helical" evidence="10">
    <location>
        <begin position="147"/>
        <end position="169"/>
    </location>
</feature>
<keyword evidence="9 10" id="KW-0472">Membrane</keyword>
<feature type="transmembrane region" description="Helical" evidence="10">
    <location>
        <begin position="331"/>
        <end position="351"/>
    </location>
</feature>
<keyword evidence="3" id="KW-0050">Antiport</keyword>
<dbReference type="InterPro" id="IPR006037">
    <property type="entry name" value="RCK_C"/>
</dbReference>
<organism evidence="13">
    <name type="scientific">invertebrate metagenome</name>
    <dbReference type="NCBI Taxonomy" id="1711999"/>
    <lineage>
        <taxon>unclassified sequences</taxon>
        <taxon>metagenomes</taxon>
        <taxon>organismal metagenomes</taxon>
    </lineage>
</organism>
<dbReference type="InterPro" id="IPR036721">
    <property type="entry name" value="RCK_C_sf"/>
</dbReference>
<dbReference type="SUPFAM" id="SSF51735">
    <property type="entry name" value="NAD(P)-binding Rossmann-fold domains"/>
    <property type="match status" value="1"/>
</dbReference>
<dbReference type="InterPro" id="IPR036291">
    <property type="entry name" value="NAD(P)-bd_dom_sf"/>
</dbReference>
<keyword evidence="5 10" id="KW-0812">Transmembrane</keyword>
<feature type="transmembrane region" description="Helical" evidence="10">
    <location>
        <begin position="55"/>
        <end position="74"/>
    </location>
</feature>
<dbReference type="PROSITE" id="PS51201">
    <property type="entry name" value="RCK_N"/>
    <property type="match status" value="1"/>
</dbReference>
<dbReference type="Gene3D" id="1.20.1530.20">
    <property type="match status" value="1"/>
</dbReference>
<gene>
    <name evidence="13" type="primary">kefC</name>
    <name evidence="13" type="ORF">CI610_01994</name>
</gene>
<dbReference type="Gene3D" id="3.30.70.1450">
    <property type="entry name" value="Regulator of K+ conductance, C-terminal domain"/>
    <property type="match status" value="1"/>
</dbReference>
<name>A0A2H9T723_9ZZZZ</name>
<dbReference type="Pfam" id="PF02080">
    <property type="entry name" value="TrkA_C"/>
    <property type="match status" value="1"/>
</dbReference>
<feature type="transmembrane region" description="Helical" evidence="10">
    <location>
        <begin position="86"/>
        <end position="110"/>
    </location>
</feature>
<dbReference type="GO" id="GO:0008324">
    <property type="term" value="F:monoatomic cation transmembrane transporter activity"/>
    <property type="evidence" value="ECO:0007669"/>
    <property type="project" value="InterPro"/>
</dbReference>
<evidence type="ECO:0000256" key="5">
    <source>
        <dbReference type="ARBA" id="ARBA00022692"/>
    </source>
</evidence>
<evidence type="ECO:0000256" key="6">
    <source>
        <dbReference type="ARBA" id="ARBA00022958"/>
    </source>
</evidence>
<keyword evidence="6" id="KW-0630">Potassium</keyword>
<accession>A0A2H9T723</accession>
<evidence type="ECO:0000256" key="1">
    <source>
        <dbReference type="ARBA" id="ARBA00004141"/>
    </source>
</evidence>
<evidence type="ECO:0000259" key="12">
    <source>
        <dbReference type="PROSITE" id="PS51202"/>
    </source>
</evidence>
<dbReference type="PANTHER" id="PTHR46157">
    <property type="entry name" value="K(+) EFFLUX ANTIPORTER 3, CHLOROPLASTIC"/>
    <property type="match status" value="1"/>
</dbReference>
<comment type="caution">
    <text evidence="13">The sequence shown here is derived from an EMBL/GenBank/DDBJ whole genome shotgun (WGS) entry which is preliminary data.</text>
</comment>
<feature type="domain" description="RCK N-terminal" evidence="11">
    <location>
        <begin position="411"/>
        <end position="532"/>
    </location>
</feature>
<evidence type="ECO:0000256" key="4">
    <source>
        <dbReference type="ARBA" id="ARBA00022538"/>
    </source>
</evidence>
<evidence type="ECO:0000256" key="7">
    <source>
        <dbReference type="ARBA" id="ARBA00022989"/>
    </source>
</evidence>
<evidence type="ECO:0000256" key="10">
    <source>
        <dbReference type="SAM" id="Phobius"/>
    </source>
</evidence>
<evidence type="ECO:0000259" key="11">
    <source>
        <dbReference type="PROSITE" id="PS51201"/>
    </source>
</evidence>
<feature type="transmembrane region" description="Helical" evidence="10">
    <location>
        <begin position="296"/>
        <end position="319"/>
    </location>
</feature>
<dbReference type="Gene3D" id="3.40.50.720">
    <property type="entry name" value="NAD(P)-binding Rossmann-like Domain"/>
    <property type="match status" value="1"/>
</dbReference>
<dbReference type="GO" id="GO:0006813">
    <property type="term" value="P:potassium ion transport"/>
    <property type="evidence" value="ECO:0007669"/>
    <property type="project" value="UniProtKB-KW"/>
</dbReference>
<evidence type="ECO:0000256" key="3">
    <source>
        <dbReference type="ARBA" id="ARBA00022449"/>
    </source>
</evidence>
<evidence type="ECO:0000313" key="13">
    <source>
        <dbReference type="EMBL" id="PJE79030.1"/>
    </source>
</evidence>
<feature type="transmembrane region" description="Helical" evidence="10">
    <location>
        <begin position="6"/>
        <end position="23"/>
    </location>
</feature>
<evidence type="ECO:0000256" key="2">
    <source>
        <dbReference type="ARBA" id="ARBA00022448"/>
    </source>
</evidence>
<dbReference type="PROSITE" id="PS51202">
    <property type="entry name" value="RCK_C"/>
    <property type="match status" value="1"/>
</dbReference>
<comment type="subcellular location">
    <subcellularLocation>
        <location evidence="1">Membrane</location>
        <topology evidence="1">Multi-pass membrane protein</topology>
    </subcellularLocation>
</comment>
<dbReference type="AlphaFoldDB" id="A0A2H9T723"/>
<evidence type="ECO:0000256" key="9">
    <source>
        <dbReference type="ARBA" id="ARBA00023136"/>
    </source>
</evidence>
<dbReference type="InterPro" id="IPR003148">
    <property type="entry name" value="RCK_N"/>
</dbReference>
<dbReference type="GO" id="GO:1902600">
    <property type="term" value="P:proton transmembrane transport"/>
    <property type="evidence" value="ECO:0007669"/>
    <property type="project" value="InterPro"/>
</dbReference>
<dbReference type="EMBL" id="NSIT01000103">
    <property type="protein sequence ID" value="PJE79030.1"/>
    <property type="molecule type" value="Genomic_DNA"/>
</dbReference>
<evidence type="ECO:0000256" key="8">
    <source>
        <dbReference type="ARBA" id="ARBA00023065"/>
    </source>
</evidence>
<dbReference type="SUPFAM" id="SSF116726">
    <property type="entry name" value="TrkA C-terminal domain-like"/>
    <property type="match status" value="1"/>
</dbReference>
<dbReference type="PANTHER" id="PTHR46157:SF4">
    <property type="entry name" value="K(+) EFFLUX ANTIPORTER 3, CHLOROPLASTIC"/>
    <property type="match status" value="1"/>
</dbReference>
<protein>
    <submittedName>
        <fullName evidence="13">Glutathione-regulated potassium-efflux system protein KefC</fullName>
    </submittedName>
</protein>
<reference evidence="13" key="1">
    <citation type="journal article" date="2017" name="Appl. Environ. Microbiol.">
        <title>Molecular characterization of an Endozoicomonas-like organism causing infection in king scallop Pecten maximus L.</title>
        <authorList>
            <person name="Cano I."/>
            <person name="van Aerle R."/>
            <person name="Ross S."/>
            <person name="Verner-Jeffreys D.W."/>
            <person name="Paley R.K."/>
            <person name="Rimmer G."/>
            <person name="Ryder D."/>
            <person name="Hooper P."/>
            <person name="Stone D."/>
            <person name="Feist S.W."/>
        </authorList>
    </citation>
    <scope>NUCLEOTIDE SEQUENCE</scope>
</reference>